<dbReference type="InterPro" id="IPR032675">
    <property type="entry name" value="LRR_dom_sf"/>
</dbReference>
<dbReference type="Gene3D" id="3.80.10.10">
    <property type="entry name" value="Ribonuclease Inhibitor"/>
    <property type="match status" value="1"/>
</dbReference>
<feature type="domain" description="F-box" evidence="1">
    <location>
        <begin position="7"/>
        <end position="46"/>
    </location>
</feature>
<dbReference type="PANTHER" id="PTHR31900:SF27">
    <property type="entry name" value="FBD DOMAIN-CONTAINING PROTEIN"/>
    <property type="match status" value="1"/>
</dbReference>
<dbReference type="PANTHER" id="PTHR31900">
    <property type="entry name" value="F-BOX/RNI SUPERFAMILY PROTEIN-RELATED"/>
    <property type="match status" value="1"/>
</dbReference>
<feature type="domain" description="F-box/LRR-repeat protein 15/At3g58940/PEG3-like LRR" evidence="3">
    <location>
        <begin position="104"/>
        <end position="323"/>
    </location>
</feature>
<evidence type="ECO:0000259" key="3">
    <source>
        <dbReference type="Pfam" id="PF24758"/>
    </source>
</evidence>
<dbReference type="InterPro" id="IPR055411">
    <property type="entry name" value="LRR_FXL15/At3g58940/PEG3-like"/>
</dbReference>
<evidence type="ECO:0000259" key="2">
    <source>
        <dbReference type="Pfam" id="PF08387"/>
    </source>
</evidence>
<dbReference type="SUPFAM" id="SSF81383">
    <property type="entry name" value="F-box domain"/>
    <property type="match status" value="1"/>
</dbReference>
<reference evidence="4" key="1">
    <citation type="submission" date="2022-08" db="EMBL/GenBank/DDBJ databases">
        <authorList>
            <person name="Marques A."/>
        </authorList>
    </citation>
    <scope>NUCLEOTIDE SEQUENCE</scope>
    <source>
        <strain evidence="4">RhyPub2mFocal</strain>
        <tissue evidence="4">Leaves</tissue>
    </source>
</reference>
<evidence type="ECO:0000313" key="5">
    <source>
        <dbReference type="Proteomes" id="UP001140206"/>
    </source>
</evidence>
<comment type="caution">
    <text evidence="4">The sequence shown here is derived from an EMBL/GenBank/DDBJ whole genome shotgun (WGS) entry which is preliminary data.</text>
</comment>
<dbReference type="AlphaFoldDB" id="A0AAV8DF80"/>
<feature type="domain" description="FBD" evidence="2">
    <location>
        <begin position="354"/>
        <end position="394"/>
    </location>
</feature>
<protein>
    <submittedName>
        <fullName evidence="4">F-box family protein</fullName>
    </submittedName>
</protein>
<dbReference type="Pfam" id="PF08387">
    <property type="entry name" value="FBD"/>
    <property type="match status" value="1"/>
</dbReference>
<gene>
    <name evidence="4" type="ORF">LUZ62_075909</name>
</gene>
<proteinExistence type="predicted"/>
<sequence length="447" mass="50747">MAEADRISALPVDIKVSILSRLVVKDAVRTSALARSWRHLWTLLPCLRLGYVGDKLGVTTGSRWLERVHHLVSSLKGPLVDLELFHSGFHSLHKNVSPLIHRLLDLLLQKGGLEKLSLYIETHGQPPVLIHLPYFPHLKVLRLDCCHLVLPAGFQGFNRLTTLTLKYAKISNDDLHVLIHTSPNLTTLSMFDIVPSTVPLSLNISMPLLKYLEFRINVPGEKVSVISAPSLEEAHFNYLRCSDGSLNMAQATLRLVMSVATVSTLNLSFDVLKYFSLVTLPCNFTFPRLRCLKLSLLINANINKRTHDAFIWFLRSMPLLEELELLLSSYTSLNNRAAIQLKDLLAKNNNAFFCLNQTLKTVRINTGYLDDVITGITLVKFFLLNAKVLKLMKIACWESYGMQPSFQARMIEEMPKVEVSSDAKVIFEDITAYEYYSTTPEWFYDWN</sequence>
<keyword evidence="5" id="KW-1185">Reference proteome</keyword>
<organism evidence="4 5">
    <name type="scientific">Rhynchospora pubera</name>
    <dbReference type="NCBI Taxonomy" id="906938"/>
    <lineage>
        <taxon>Eukaryota</taxon>
        <taxon>Viridiplantae</taxon>
        <taxon>Streptophyta</taxon>
        <taxon>Embryophyta</taxon>
        <taxon>Tracheophyta</taxon>
        <taxon>Spermatophyta</taxon>
        <taxon>Magnoliopsida</taxon>
        <taxon>Liliopsida</taxon>
        <taxon>Poales</taxon>
        <taxon>Cyperaceae</taxon>
        <taxon>Cyperoideae</taxon>
        <taxon>Rhynchosporeae</taxon>
        <taxon>Rhynchospora</taxon>
    </lineage>
</organism>
<dbReference type="InterPro" id="IPR001810">
    <property type="entry name" value="F-box_dom"/>
</dbReference>
<name>A0AAV8DF80_9POAL</name>
<evidence type="ECO:0000313" key="4">
    <source>
        <dbReference type="EMBL" id="KAJ4765534.1"/>
    </source>
</evidence>
<dbReference type="Pfam" id="PF00646">
    <property type="entry name" value="F-box"/>
    <property type="match status" value="1"/>
</dbReference>
<dbReference type="SUPFAM" id="SSF52047">
    <property type="entry name" value="RNI-like"/>
    <property type="match status" value="1"/>
</dbReference>
<dbReference type="Proteomes" id="UP001140206">
    <property type="component" value="Chromosome 4"/>
</dbReference>
<accession>A0AAV8DF80</accession>
<dbReference type="InterPro" id="IPR006566">
    <property type="entry name" value="FBD"/>
</dbReference>
<dbReference type="EMBL" id="JAMFTS010000004">
    <property type="protein sequence ID" value="KAJ4765534.1"/>
    <property type="molecule type" value="Genomic_DNA"/>
</dbReference>
<evidence type="ECO:0000259" key="1">
    <source>
        <dbReference type="Pfam" id="PF00646"/>
    </source>
</evidence>
<dbReference type="InterPro" id="IPR036047">
    <property type="entry name" value="F-box-like_dom_sf"/>
</dbReference>
<dbReference type="Pfam" id="PF24758">
    <property type="entry name" value="LRR_At5g56370"/>
    <property type="match status" value="1"/>
</dbReference>
<dbReference type="InterPro" id="IPR050232">
    <property type="entry name" value="FBL13/AtMIF1-like"/>
</dbReference>